<proteinExistence type="predicted"/>
<evidence type="ECO:0008006" key="4">
    <source>
        <dbReference type="Google" id="ProtNLM"/>
    </source>
</evidence>
<evidence type="ECO:0000313" key="2">
    <source>
        <dbReference type="EMBL" id="OMI36328.1"/>
    </source>
</evidence>
<dbReference type="Proteomes" id="UP000186168">
    <property type="component" value="Unassembled WGS sequence"/>
</dbReference>
<protein>
    <recommendedName>
        <fullName evidence="4">DUF2071 domain-containing protein</fullName>
    </recommendedName>
</protein>
<sequence length="267" mass="29159">MTVSGSAERRGAPDERVRLPVGRAEWLTQTFVHWPYRPEDVRGLLPRELAVDAYDGTAWVSLTPFVMTRVRPPGRPGALLSRTRLSRLLTFPETNLRTYVRGPGGRDGLWFLDIEAGSAATPAARAAVGAPYHWADLSVTCHGGVVGYAGSRRGGGPSYRLAARPGDPLAPTALDHWLTARWRAYTRRFGILWEVPVRHEPWPLASATLEELHETLLEAVGLPRPAGPPLVHYSPGVRQVRFGVPRLHRGNSGRAARGRSRPGAGAA</sequence>
<feature type="compositionally biased region" description="Basic residues" evidence="1">
    <location>
        <begin position="246"/>
        <end position="260"/>
    </location>
</feature>
<organism evidence="2 3">
    <name type="scientific">Streptomyces sparsogenes DSM 40356</name>
    <dbReference type="NCBI Taxonomy" id="1331668"/>
    <lineage>
        <taxon>Bacteria</taxon>
        <taxon>Bacillati</taxon>
        <taxon>Actinomycetota</taxon>
        <taxon>Actinomycetes</taxon>
        <taxon>Kitasatosporales</taxon>
        <taxon>Streptomycetaceae</taxon>
        <taxon>Streptomyces</taxon>
    </lineage>
</organism>
<dbReference type="InterPro" id="IPR023375">
    <property type="entry name" value="ADC_dom_sf"/>
</dbReference>
<dbReference type="AlphaFoldDB" id="A0A1R1SDT3"/>
<feature type="region of interest" description="Disordered" evidence="1">
    <location>
        <begin position="245"/>
        <end position="267"/>
    </location>
</feature>
<dbReference type="InterPro" id="IPR018644">
    <property type="entry name" value="DUF2071"/>
</dbReference>
<dbReference type="PANTHER" id="PTHR39186:SF1">
    <property type="entry name" value="DUF2071 DOMAIN-CONTAINING PROTEIN"/>
    <property type="match status" value="1"/>
</dbReference>
<name>A0A1R1SDT3_9ACTN</name>
<evidence type="ECO:0000256" key="1">
    <source>
        <dbReference type="SAM" id="MobiDB-lite"/>
    </source>
</evidence>
<accession>A0A1R1SDT3</accession>
<dbReference type="PANTHER" id="PTHR39186">
    <property type="entry name" value="DUF2071 FAMILY PROTEIN"/>
    <property type="match status" value="1"/>
</dbReference>
<dbReference type="SUPFAM" id="SSF160104">
    <property type="entry name" value="Acetoacetate decarboxylase-like"/>
    <property type="match status" value="1"/>
</dbReference>
<dbReference type="Pfam" id="PF09844">
    <property type="entry name" value="DUF2071"/>
    <property type="match status" value="1"/>
</dbReference>
<gene>
    <name evidence="2" type="ORF">SPAR_26761</name>
</gene>
<comment type="caution">
    <text evidence="2">The sequence shown here is derived from an EMBL/GenBank/DDBJ whole genome shotgun (WGS) entry which is preliminary data.</text>
</comment>
<dbReference type="STRING" id="67365.GCA_001704635_03179"/>
<dbReference type="EMBL" id="ASQP01000343">
    <property type="protein sequence ID" value="OMI36328.1"/>
    <property type="molecule type" value="Genomic_DNA"/>
</dbReference>
<evidence type="ECO:0000313" key="3">
    <source>
        <dbReference type="Proteomes" id="UP000186168"/>
    </source>
</evidence>
<keyword evidence="3" id="KW-1185">Reference proteome</keyword>
<reference evidence="2 3" key="1">
    <citation type="submission" date="2013-05" db="EMBL/GenBank/DDBJ databases">
        <title>Genome sequence of Streptomyces sparsogenes DSM 40356.</title>
        <authorList>
            <person name="Coyne S."/>
            <person name="Seebeck F.P."/>
        </authorList>
    </citation>
    <scope>NUCLEOTIDE SEQUENCE [LARGE SCALE GENOMIC DNA]</scope>
    <source>
        <strain evidence="2 3">DSM 40356</strain>
    </source>
</reference>